<keyword evidence="4" id="KW-1185">Reference proteome</keyword>
<dbReference type="OrthoDB" id="185373at2759"/>
<accession>A0A813MB76</accession>
<proteinExistence type="predicted"/>
<evidence type="ECO:0000313" key="4">
    <source>
        <dbReference type="Proteomes" id="UP000663828"/>
    </source>
</evidence>
<evidence type="ECO:0000313" key="5">
    <source>
        <dbReference type="Proteomes" id="UP000663852"/>
    </source>
</evidence>
<protein>
    <recommendedName>
        <fullName evidence="1">DYW domain-containing protein</fullName>
    </recommendedName>
</protein>
<dbReference type="GO" id="GO:0008270">
    <property type="term" value="F:zinc ion binding"/>
    <property type="evidence" value="ECO:0007669"/>
    <property type="project" value="InterPro"/>
</dbReference>
<comment type="caution">
    <text evidence="2">The sequence shown here is derived from an EMBL/GenBank/DDBJ whole genome shotgun (WGS) entry which is preliminary data.</text>
</comment>
<reference evidence="2" key="1">
    <citation type="submission" date="2021-02" db="EMBL/GenBank/DDBJ databases">
        <authorList>
            <person name="Nowell W R."/>
        </authorList>
    </citation>
    <scope>NUCLEOTIDE SEQUENCE</scope>
</reference>
<gene>
    <name evidence="2" type="ORF">EDS130_LOCUS2</name>
    <name evidence="3" type="ORF">XAT740_LOCUS55160</name>
</gene>
<dbReference type="EMBL" id="CAJNOJ010000001">
    <property type="protein sequence ID" value="CAF0718756.1"/>
    <property type="molecule type" value="Genomic_DNA"/>
</dbReference>
<dbReference type="Pfam" id="PF14432">
    <property type="entry name" value="DYW_deaminase"/>
    <property type="match status" value="1"/>
</dbReference>
<dbReference type="InterPro" id="IPR032867">
    <property type="entry name" value="DYW_dom"/>
</dbReference>
<feature type="domain" description="DYW" evidence="1">
    <location>
        <begin position="38"/>
        <end position="132"/>
    </location>
</feature>
<evidence type="ECO:0000259" key="1">
    <source>
        <dbReference type="Pfam" id="PF14432"/>
    </source>
</evidence>
<organism evidence="2 5">
    <name type="scientific">Adineta ricciae</name>
    <name type="common">Rotifer</name>
    <dbReference type="NCBI Taxonomy" id="249248"/>
    <lineage>
        <taxon>Eukaryota</taxon>
        <taxon>Metazoa</taxon>
        <taxon>Spiralia</taxon>
        <taxon>Gnathifera</taxon>
        <taxon>Rotifera</taxon>
        <taxon>Eurotatoria</taxon>
        <taxon>Bdelloidea</taxon>
        <taxon>Adinetida</taxon>
        <taxon>Adinetidae</taxon>
        <taxon>Adineta</taxon>
    </lineage>
</organism>
<dbReference type="Proteomes" id="UP000663828">
    <property type="component" value="Unassembled WGS sequence"/>
</dbReference>
<evidence type="ECO:0000313" key="2">
    <source>
        <dbReference type="EMBL" id="CAF0718756.1"/>
    </source>
</evidence>
<sequence>MILAGILREFRAHDASHSRSDEIYREVQKISEELAAHGHEYDSSWTTRTMTEDESVASILCGHSERLAMAWNFVVNPHTKRIQITKNLRVCGDCHRATKLIATIRQCEIVVRNANRIHHFQKNGQCSCNDYF</sequence>
<dbReference type="Proteomes" id="UP000663852">
    <property type="component" value="Unassembled WGS sequence"/>
</dbReference>
<dbReference type="AlphaFoldDB" id="A0A813MB76"/>
<dbReference type="EMBL" id="CAJNOR010010209">
    <property type="protein sequence ID" value="CAF1652000.1"/>
    <property type="molecule type" value="Genomic_DNA"/>
</dbReference>
<name>A0A813MB76_ADIRI</name>
<evidence type="ECO:0000313" key="3">
    <source>
        <dbReference type="EMBL" id="CAF1652000.1"/>
    </source>
</evidence>